<feature type="domain" description="Cation efflux protein cytoplasmic" evidence="9">
    <location>
        <begin position="205"/>
        <end position="281"/>
    </location>
</feature>
<sequence>MVEEKKKIALYSVFLNLFLSLLKIIAGIISGSAALVADGVHSVADFAAALSVYAGIVIANKKVNGFPYGLYKVENVISLVSAFAIFFAGYEIARDVLFSQSKMEIENLPVAIGAIITTITLTYLFSKYERKKGEELNSPSLIADSEHIKTDMLSSIIVLTGILGNYFGYPIIEKIAVLIVVLFIFHSGFEIMLESLKVILDASIDRETLEKIKKIMLSYPLISRVKSVTGRSSGSYKFIEAEVCVSTDSLEKAHSLIHEIEERIKRDIPFIEKIIIHFEPEEKKKLIYAIPIEENEERVCGRFGECPKILLLEKEKNELKKLAIFRNPASNMQFGKCIELVEFLISKGVNCIAVNSLPLGKGVIFALSNYGVGMKLIPEEDLSVFIEKLKQEPTCEPPLAIWNRFVCDISNGGSSEGTRANR</sequence>
<dbReference type="InParanoid" id="F0S0Z2"/>
<evidence type="ECO:0000256" key="4">
    <source>
        <dbReference type="ARBA" id="ARBA00022692"/>
    </source>
</evidence>
<organism evidence="10 11">
    <name type="scientific">Desulfurobacterium thermolithotrophum (strain DSM 11699 / BSA)</name>
    <dbReference type="NCBI Taxonomy" id="868864"/>
    <lineage>
        <taxon>Bacteria</taxon>
        <taxon>Pseudomonadati</taxon>
        <taxon>Aquificota</taxon>
        <taxon>Aquificia</taxon>
        <taxon>Desulfurobacteriales</taxon>
        <taxon>Desulfurobacteriaceae</taxon>
        <taxon>Desulfurobacterium</taxon>
    </lineage>
</organism>
<dbReference type="Pfam" id="PF16916">
    <property type="entry name" value="ZT_dimer"/>
    <property type="match status" value="1"/>
</dbReference>
<evidence type="ECO:0000256" key="2">
    <source>
        <dbReference type="ARBA" id="ARBA00008114"/>
    </source>
</evidence>
<dbReference type="KEGG" id="dte:Dester_0138"/>
<keyword evidence="4 7" id="KW-0812">Transmembrane</keyword>
<evidence type="ECO:0000256" key="1">
    <source>
        <dbReference type="ARBA" id="ARBA00004141"/>
    </source>
</evidence>
<feature type="transmembrane region" description="Helical" evidence="7">
    <location>
        <begin position="108"/>
        <end position="126"/>
    </location>
</feature>
<dbReference type="GO" id="GO:0015093">
    <property type="term" value="F:ferrous iron transmembrane transporter activity"/>
    <property type="evidence" value="ECO:0007669"/>
    <property type="project" value="TreeGrafter"/>
</dbReference>
<dbReference type="Gene3D" id="1.20.1510.10">
    <property type="entry name" value="Cation efflux protein transmembrane domain"/>
    <property type="match status" value="1"/>
</dbReference>
<dbReference type="Pfam" id="PF01545">
    <property type="entry name" value="Cation_efflux"/>
    <property type="match status" value="1"/>
</dbReference>
<dbReference type="RefSeq" id="WP_013637756.1">
    <property type="nucleotide sequence ID" value="NC_015185.1"/>
</dbReference>
<dbReference type="SUPFAM" id="SSF161111">
    <property type="entry name" value="Cation efflux protein transmembrane domain-like"/>
    <property type="match status" value="1"/>
</dbReference>
<dbReference type="FunCoup" id="F0S0Z2">
    <property type="interactions" value="227"/>
</dbReference>
<dbReference type="InterPro" id="IPR036837">
    <property type="entry name" value="Cation_efflux_CTD_sf"/>
</dbReference>
<keyword evidence="11" id="KW-1185">Reference proteome</keyword>
<feature type="transmembrane region" description="Helical" evidence="7">
    <location>
        <begin position="12"/>
        <end position="33"/>
    </location>
</feature>
<protein>
    <submittedName>
        <fullName evidence="10">Cation diffusion facilitator family transporter</fullName>
    </submittedName>
</protein>
<dbReference type="SUPFAM" id="SSF160240">
    <property type="entry name" value="Cation efflux protein cytoplasmic domain-like"/>
    <property type="match status" value="1"/>
</dbReference>
<keyword evidence="6 7" id="KW-0472">Membrane</keyword>
<name>F0S0Z2_DESTD</name>
<dbReference type="InterPro" id="IPR002524">
    <property type="entry name" value="Cation_efflux"/>
</dbReference>
<accession>F0S0Z2</accession>
<dbReference type="InterPro" id="IPR050291">
    <property type="entry name" value="CDF_Transporter"/>
</dbReference>
<dbReference type="eggNOG" id="COG0053">
    <property type="taxonomic scope" value="Bacteria"/>
</dbReference>
<reference evidence="11" key="2">
    <citation type="submission" date="2011-02" db="EMBL/GenBank/DDBJ databases">
        <title>The complete genome of Desulfurobacterium thermolithotrophum DSM 11699.</title>
        <authorList>
            <consortium name="US DOE Joint Genome Institute (JGI-PGF)"/>
            <person name="Lucas S."/>
            <person name="Copeland A."/>
            <person name="Lapidus A."/>
            <person name="Bruce D."/>
            <person name="Goodwin L."/>
            <person name="Pitluck S."/>
            <person name="Kyrpides N."/>
            <person name="Mavromatis K."/>
            <person name="Pagani I."/>
            <person name="Ivanova N."/>
            <person name="Mikhailova N."/>
            <person name="Daligault H."/>
            <person name="Detter J.C."/>
            <person name="Tapia R."/>
            <person name="Han C."/>
            <person name="Land M."/>
            <person name="Hauser L."/>
            <person name="Markowitz V."/>
            <person name="Cheng J.-F."/>
            <person name="Hugenholtz P."/>
            <person name="Woyke T."/>
            <person name="Wu D."/>
            <person name="Spring S."/>
            <person name="Brambilla E."/>
            <person name="Klenk H.-P."/>
            <person name="Eisen J.A."/>
        </authorList>
    </citation>
    <scope>NUCLEOTIDE SEQUENCE [LARGE SCALE GENOMIC DNA]</scope>
    <source>
        <strain evidence="11">DSM 11699 / BSA</strain>
    </source>
</reference>
<gene>
    <name evidence="10" type="ordered locus">Dester_0138</name>
</gene>
<comment type="similarity">
    <text evidence="2">Belongs to the cation diffusion facilitator (CDF) transporter (TC 2.A.4) family.</text>
</comment>
<evidence type="ECO:0000313" key="10">
    <source>
        <dbReference type="EMBL" id="ADY72796.1"/>
    </source>
</evidence>
<evidence type="ECO:0000256" key="3">
    <source>
        <dbReference type="ARBA" id="ARBA00022448"/>
    </source>
</evidence>
<keyword evidence="3" id="KW-0813">Transport</keyword>
<feature type="transmembrane region" description="Helical" evidence="7">
    <location>
        <begin position="70"/>
        <end position="88"/>
    </location>
</feature>
<feature type="transmembrane region" description="Helical" evidence="7">
    <location>
        <begin position="39"/>
        <end position="58"/>
    </location>
</feature>
<evidence type="ECO:0000256" key="7">
    <source>
        <dbReference type="SAM" id="Phobius"/>
    </source>
</evidence>
<dbReference type="EMBL" id="CP002543">
    <property type="protein sequence ID" value="ADY72796.1"/>
    <property type="molecule type" value="Genomic_DNA"/>
</dbReference>
<dbReference type="GO" id="GO:0015341">
    <property type="term" value="F:zinc efflux antiporter activity"/>
    <property type="evidence" value="ECO:0007669"/>
    <property type="project" value="TreeGrafter"/>
</dbReference>
<dbReference type="Gene3D" id="3.30.70.1350">
    <property type="entry name" value="Cation efflux protein, cytoplasmic domain"/>
    <property type="match status" value="1"/>
</dbReference>
<dbReference type="SUPFAM" id="SSF53146">
    <property type="entry name" value="Nitrogenase accessory factor-like"/>
    <property type="match status" value="1"/>
</dbReference>
<dbReference type="Gene3D" id="3.30.420.130">
    <property type="entry name" value="Dinitrogenase iron-molybdenum cofactor biosynthesis domain"/>
    <property type="match status" value="1"/>
</dbReference>
<dbReference type="GO" id="GO:0015086">
    <property type="term" value="F:cadmium ion transmembrane transporter activity"/>
    <property type="evidence" value="ECO:0007669"/>
    <property type="project" value="TreeGrafter"/>
</dbReference>
<dbReference type="InterPro" id="IPR058533">
    <property type="entry name" value="Cation_efflux_TM"/>
</dbReference>
<dbReference type="InterPro" id="IPR036105">
    <property type="entry name" value="DiNase_FeMo-co_biosyn_sf"/>
</dbReference>
<dbReference type="InterPro" id="IPR027470">
    <property type="entry name" value="Cation_efflux_CTD"/>
</dbReference>
<dbReference type="PANTHER" id="PTHR43840:SF15">
    <property type="entry name" value="MITOCHONDRIAL METAL TRANSPORTER 1-RELATED"/>
    <property type="match status" value="1"/>
</dbReference>
<dbReference type="OrthoDB" id="9806522at2"/>
<proteinExistence type="inferred from homology"/>
<evidence type="ECO:0000256" key="6">
    <source>
        <dbReference type="ARBA" id="ARBA00023136"/>
    </source>
</evidence>
<dbReference type="InterPro" id="IPR027469">
    <property type="entry name" value="Cation_efflux_TMD_sf"/>
</dbReference>
<evidence type="ECO:0000259" key="9">
    <source>
        <dbReference type="Pfam" id="PF16916"/>
    </source>
</evidence>
<comment type="subcellular location">
    <subcellularLocation>
        <location evidence="1">Membrane</location>
        <topology evidence="1">Multi-pass membrane protein</topology>
    </subcellularLocation>
</comment>
<dbReference type="GO" id="GO:0005886">
    <property type="term" value="C:plasma membrane"/>
    <property type="evidence" value="ECO:0007669"/>
    <property type="project" value="TreeGrafter"/>
</dbReference>
<evidence type="ECO:0000313" key="11">
    <source>
        <dbReference type="Proteomes" id="UP000007102"/>
    </source>
</evidence>
<dbReference type="NCBIfam" id="TIGR01297">
    <property type="entry name" value="CDF"/>
    <property type="match status" value="1"/>
</dbReference>
<dbReference type="eggNOG" id="COG1433">
    <property type="taxonomic scope" value="Bacteria"/>
</dbReference>
<keyword evidence="5 7" id="KW-1133">Transmembrane helix</keyword>
<dbReference type="PANTHER" id="PTHR43840">
    <property type="entry name" value="MITOCHONDRIAL METAL TRANSPORTER 1-RELATED"/>
    <property type="match status" value="1"/>
</dbReference>
<dbReference type="STRING" id="868864.Dester_0138"/>
<evidence type="ECO:0000259" key="8">
    <source>
        <dbReference type="Pfam" id="PF01545"/>
    </source>
</evidence>
<dbReference type="GO" id="GO:0006882">
    <property type="term" value="P:intracellular zinc ion homeostasis"/>
    <property type="evidence" value="ECO:0007669"/>
    <property type="project" value="TreeGrafter"/>
</dbReference>
<dbReference type="Proteomes" id="UP000007102">
    <property type="component" value="Chromosome"/>
</dbReference>
<feature type="domain" description="Cation efflux protein transmembrane" evidence="8">
    <location>
        <begin position="10"/>
        <end position="200"/>
    </location>
</feature>
<dbReference type="HOGENOM" id="CLU_013430_3_3_0"/>
<reference evidence="10 11" key="1">
    <citation type="journal article" date="2011" name="Stand. Genomic Sci.">
        <title>Complete genome sequence of the thermophilic sulfur-reducer Desulfurobacterium thermolithotrophum type strain (BSA(T)) from a deep-sea hydrothermal vent.</title>
        <authorList>
            <person name="Goker M."/>
            <person name="Daligault H."/>
            <person name="Mwirichia R."/>
            <person name="Lapidus A."/>
            <person name="Lucas S."/>
            <person name="Deshpande S."/>
            <person name="Pagani I."/>
            <person name="Tapia R."/>
            <person name="Cheng J.F."/>
            <person name="Goodwin L."/>
            <person name="Pitluck S."/>
            <person name="Liolios K."/>
            <person name="Ivanova N."/>
            <person name="Mavromatis K."/>
            <person name="Mikhailova N."/>
            <person name="Pati A."/>
            <person name="Chen A."/>
            <person name="Palaniappan K."/>
            <person name="Han C."/>
            <person name="Land M."/>
            <person name="Hauser L."/>
            <person name="Pan C."/>
            <person name="Brambilla E.M."/>
            <person name="Rohde M."/>
            <person name="Spring S."/>
            <person name="Sikorski J."/>
            <person name="Wirth R."/>
            <person name="Detter J.C."/>
            <person name="Woyke T."/>
            <person name="Bristow J."/>
            <person name="Eisen J.A."/>
            <person name="Markowitz V."/>
            <person name="Hugenholtz P."/>
            <person name="Kyrpides N.C."/>
            <person name="Klenk H.P."/>
        </authorList>
    </citation>
    <scope>NUCLEOTIDE SEQUENCE [LARGE SCALE GENOMIC DNA]</scope>
    <source>
        <strain evidence="11">DSM 11699 / BSA</strain>
    </source>
</reference>
<evidence type="ECO:0000256" key="5">
    <source>
        <dbReference type="ARBA" id="ARBA00022989"/>
    </source>
</evidence>
<dbReference type="AlphaFoldDB" id="F0S0Z2"/>